<dbReference type="SUPFAM" id="SSF143631">
    <property type="entry name" value="ApbE-like"/>
    <property type="match status" value="1"/>
</dbReference>
<comment type="similarity">
    <text evidence="10">Belongs to the ApbE family.</text>
</comment>
<evidence type="ECO:0000313" key="13">
    <source>
        <dbReference type="Proteomes" id="UP000013785"/>
    </source>
</evidence>
<evidence type="ECO:0000256" key="6">
    <source>
        <dbReference type="ARBA" id="ARBA00022827"/>
    </source>
</evidence>
<evidence type="ECO:0000256" key="5">
    <source>
        <dbReference type="ARBA" id="ARBA00022723"/>
    </source>
</evidence>
<dbReference type="STRING" id="154621.RV11_GL001402"/>
<evidence type="ECO:0000256" key="4">
    <source>
        <dbReference type="ARBA" id="ARBA00022679"/>
    </source>
</evidence>
<dbReference type="InterPro" id="IPR024932">
    <property type="entry name" value="ApbE"/>
</dbReference>
<dbReference type="OrthoDB" id="9778595at2"/>
<dbReference type="Proteomes" id="UP000013785">
    <property type="component" value="Unassembled WGS sequence"/>
</dbReference>
<evidence type="ECO:0000256" key="8">
    <source>
        <dbReference type="ARBA" id="ARBA00031306"/>
    </source>
</evidence>
<evidence type="ECO:0000256" key="10">
    <source>
        <dbReference type="PIRNR" id="PIRNR006268"/>
    </source>
</evidence>
<dbReference type="Pfam" id="PF02424">
    <property type="entry name" value="ApbE"/>
    <property type="match status" value="1"/>
</dbReference>
<feature type="binding site" evidence="11">
    <location>
        <position position="147"/>
    </location>
    <ligand>
        <name>Mg(2+)</name>
        <dbReference type="ChEBI" id="CHEBI:18420"/>
    </ligand>
</feature>
<dbReference type="PIRSF" id="PIRSF006268">
    <property type="entry name" value="ApbE"/>
    <property type="match status" value="1"/>
</dbReference>
<name>R3W2D3_9ENTE</name>
<keyword evidence="4 10" id="KW-0808">Transferase</keyword>
<dbReference type="RefSeq" id="WP_010770017.1">
    <property type="nucleotide sequence ID" value="NZ_ASWE01000001.1"/>
</dbReference>
<keyword evidence="3 10" id="KW-0285">Flavoprotein</keyword>
<comment type="caution">
    <text evidence="12">The sequence shown here is derived from an EMBL/GenBank/DDBJ whole genome shotgun (WGS) entry which is preliminary data.</text>
</comment>
<dbReference type="GO" id="GO:0046872">
    <property type="term" value="F:metal ion binding"/>
    <property type="evidence" value="ECO:0007669"/>
    <property type="project" value="UniProtKB-UniRule"/>
</dbReference>
<dbReference type="eggNOG" id="COG1477">
    <property type="taxonomic scope" value="Bacteria"/>
</dbReference>
<accession>R3W2D3</accession>
<gene>
    <name evidence="12" type="ORF">UC3_03387</name>
</gene>
<dbReference type="PATRIC" id="fig|1158610.3.peg.3380"/>
<dbReference type="PANTHER" id="PTHR30040:SF2">
    <property type="entry name" value="FAD:PROTEIN FMN TRANSFERASE"/>
    <property type="match status" value="1"/>
</dbReference>
<reference evidence="12 13" key="1">
    <citation type="submission" date="2013-02" db="EMBL/GenBank/DDBJ databases">
        <title>The Genome Sequence of Enterococcus phoeniculicola BAA-412.</title>
        <authorList>
            <consortium name="The Broad Institute Genome Sequencing Platform"/>
            <consortium name="The Broad Institute Genome Sequencing Center for Infectious Disease"/>
            <person name="Earl A.M."/>
            <person name="Gilmore M.S."/>
            <person name="Lebreton F."/>
            <person name="Walker B."/>
            <person name="Young S.K."/>
            <person name="Zeng Q."/>
            <person name="Gargeya S."/>
            <person name="Fitzgerald M."/>
            <person name="Haas B."/>
            <person name="Abouelleil A."/>
            <person name="Alvarado L."/>
            <person name="Arachchi H.M."/>
            <person name="Berlin A.M."/>
            <person name="Chapman S.B."/>
            <person name="Dewar J."/>
            <person name="Goldberg J."/>
            <person name="Griggs A."/>
            <person name="Gujja S."/>
            <person name="Hansen M."/>
            <person name="Howarth C."/>
            <person name="Imamovic A."/>
            <person name="Larimer J."/>
            <person name="McCowan C."/>
            <person name="Murphy C."/>
            <person name="Neiman D."/>
            <person name="Pearson M."/>
            <person name="Priest M."/>
            <person name="Roberts A."/>
            <person name="Saif S."/>
            <person name="Shea T."/>
            <person name="Sisk P."/>
            <person name="Sykes S."/>
            <person name="Wortman J."/>
            <person name="Nusbaum C."/>
            <person name="Birren B."/>
        </authorList>
    </citation>
    <scope>NUCLEOTIDE SEQUENCE [LARGE SCALE GENOMIC DNA]</scope>
    <source>
        <strain evidence="12 13">ATCC BAA-412</strain>
    </source>
</reference>
<dbReference type="PANTHER" id="PTHR30040">
    <property type="entry name" value="THIAMINE BIOSYNTHESIS LIPOPROTEIN APBE"/>
    <property type="match status" value="1"/>
</dbReference>
<protein>
    <recommendedName>
        <fullName evidence="2 10">FAD:protein FMN transferase</fullName>
        <ecNumber evidence="1 10">2.7.1.180</ecNumber>
    </recommendedName>
    <alternativeName>
        <fullName evidence="8 10">Flavin transferase</fullName>
    </alternativeName>
</protein>
<proteinExistence type="inferred from homology"/>
<dbReference type="InterPro" id="IPR003374">
    <property type="entry name" value="ApbE-like_sf"/>
</dbReference>
<evidence type="ECO:0000313" key="12">
    <source>
        <dbReference type="EMBL" id="EOL41822.1"/>
    </source>
</evidence>
<dbReference type="EC" id="2.7.1.180" evidence="1 10"/>
<evidence type="ECO:0000256" key="11">
    <source>
        <dbReference type="PIRSR" id="PIRSR006268-2"/>
    </source>
</evidence>
<comment type="catalytic activity">
    <reaction evidence="9 10">
        <text>L-threonyl-[protein] + FAD = FMN-L-threonyl-[protein] + AMP + H(+)</text>
        <dbReference type="Rhea" id="RHEA:36847"/>
        <dbReference type="Rhea" id="RHEA-COMP:11060"/>
        <dbReference type="Rhea" id="RHEA-COMP:11061"/>
        <dbReference type="ChEBI" id="CHEBI:15378"/>
        <dbReference type="ChEBI" id="CHEBI:30013"/>
        <dbReference type="ChEBI" id="CHEBI:57692"/>
        <dbReference type="ChEBI" id="CHEBI:74257"/>
        <dbReference type="ChEBI" id="CHEBI:456215"/>
        <dbReference type="EC" id="2.7.1.180"/>
    </reaction>
</comment>
<dbReference type="GO" id="GO:0016740">
    <property type="term" value="F:transferase activity"/>
    <property type="evidence" value="ECO:0007669"/>
    <property type="project" value="UniProtKB-UniRule"/>
</dbReference>
<dbReference type="EMBL" id="AJAT01000018">
    <property type="protein sequence ID" value="EOL41822.1"/>
    <property type="molecule type" value="Genomic_DNA"/>
</dbReference>
<keyword evidence="5 10" id="KW-0479">Metal-binding</keyword>
<evidence type="ECO:0000256" key="9">
    <source>
        <dbReference type="ARBA" id="ARBA00048540"/>
    </source>
</evidence>
<comment type="cofactor">
    <cofactor evidence="11">
        <name>Mg(2+)</name>
        <dbReference type="ChEBI" id="CHEBI:18420"/>
    </cofactor>
    <cofactor evidence="11">
        <name>Mn(2+)</name>
        <dbReference type="ChEBI" id="CHEBI:29035"/>
    </cofactor>
    <text evidence="11">Magnesium. Can also use manganese.</text>
</comment>
<evidence type="ECO:0000256" key="2">
    <source>
        <dbReference type="ARBA" id="ARBA00016337"/>
    </source>
</evidence>
<keyword evidence="7 10" id="KW-0460">Magnesium</keyword>
<dbReference type="HOGENOM" id="CLU_044403_1_0_9"/>
<keyword evidence="13" id="KW-1185">Reference proteome</keyword>
<dbReference type="AlphaFoldDB" id="R3W2D3"/>
<feature type="binding site" evidence="11">
    <location>
        <position position="267"/>
    </location>
    <ligand>
        <name>Mg(2+)</name>
        <dbReference type="ChEBI" id="CHEBI:18420"/>
    </ligand>
</feature>
<organism evidence="12 13">
    <name type="scientific">Enterococcus phoeniculicola ATCC BAA-412</name>
    <dbReference type="NCBI Taxonomy" id="1158610"/>
    <lineage>
        <taxon>Bacteria</taxon>
        <taxon>Bacillati</taxon>
        <taxon>Bacillota</taxon>
        <taxon>Bacilli</taxon>
        <taxon>Lactobacillales</taxon>
        <taxon>Enterococcaceae</taxon>
        <taxon>Enterococcus</taxon>
    </lineage>
</organism>
<keyword evidence="6 10" id="KW-0274">FAD</keyword>
<dbReference type="Gene3D" id="3.10.520.10">
    <property type="entry name" value="ApbE-like domains"/>
    <property type="match status" value="1"/>
</dbReference>
<sequence length="311" mass="34679">MKVKTRVLHLMGTIIQLQVEHDTPEILLDEAQRALSDFEKRFSANDNYSELMRINHNAGIQPVEVSRDLFELIFIGTEQSKVPGSFLNIAIGPLIQAWRVGFSDAKYPEPTTIQSLLKIINPEKIVLDKSKQTVFLGEKGMALDLGGLAKGYFADKVIAYFQKMEAKSGFIDLGGNVLTFGAAPTHEDGKWRVGIQNPFLPRGNFALVLATENVSIVTSGIYERSFEWNGRTYHHIFDSRTGYPLQTDLSSLTIVSKESLTGEIWTTRLFGMNAKEALRQINQLPEIEGIVITNEGEIAYSRGIGAMIQKV</sequence>
<evidence type="ECO:0000256" key="3">
    <source>
        <dbReference type="ARBA" id="ARBA00022630"/>
    </source>
</evidence>
<evidence type="ECO:0000256" key="7">
    <source>
        <dbReference type="ARBA" id="ARBA00022842"/>
    </source>
</evidence>
<evidence type="ECO:0000256" key="1">
    <source>
        <dbReference type="ARBA" id="ARBA00011955"/>
    </source>
</evidence>